<dbReference type="OrthoDB" id="3267578at2759"/>
<gene>
    <name evidence="1" type="ORF">O181_047851</name>
</gene>
<comment type="caution">
    <text evidence="1">The sequence shown here is derived from an EMBL/GenBank/DDBJ whole genome shotgun (WGS) entry which is preliminary data.</text>
</comment>
<keyword evidence="2" id="KW-1185">Reference proteome</keyword>
<organism evidence="1 2">
    <name type="scientific">Austropuccinia psidii MF-1</name>
    <dbReference type="NCBI Taxonomy" id="1389203"/>
    <lineage>
        <taxon>Eukaryota</taxon>
        <taxon>Fungi</taxon>
        <taxon>Dikarya</taxon>
        <taxon>Basidiomycota</taxon>
        <taxon>Pucciniomycotina</taxon>
        <taxon>Pucciniomycetes</taxon>
        <taxon>Pucciniales</taxon>
        <taxon>Sphaerophragmiaceae</taxon>
        <taxon>Austropuccinia</taxon>
    </lineage>
</organism>
<reference evidence="1" key="1">
    <citation type="submission" date="2021-03" db="EMBL/GenBank/DDBJ databases">
        <title>Draft genome sequence of rust myrtle Austropuccinia psidii MF-1, a brazilian biotype.</title>
        <authorList>
            <person name="Quecine M.C."/>
            <person name="Pachon D.M.R."/>
            <person name="Bonatelli M.L."/>
            <person name="Correr F.H."/>
            <person name="Franceschini L.M."/>
            <person name="Leite T.F."/>
            <person name="Margarido G.R.A."/>
            <person name="Almeida C.A."/>
            <person name="Ferrarezi J.A."/>
            <person name="Labate C.A."/>
        </authorList>
    </citation>
    <scope>NUCLEOTIDE SEQUENCE</scope>
    <source>
        <strain evidence="1">MF-1</strain>
    </source>
</reference>
<evidence type="ECO:0000313" key="2">
    <source>
        <dbReference type="Proteomes" id="UP000765509"/>
    </source>
</evidence>
<evidence type="ECO:0000313" key="1">
    <source>
        <dbReference type="EMBL" id="MBW0508136.1"/>
    </source>
</evidence>
<accession>A0A9Q3HJV2</accession>
<proteinExistence type="predicted"/>
<protein>
    <submittedName>
        <fullName evidence="1">Uncharacterized protein</fullName>
    </submittedName>
</protein>
<dbReference type="EMBL" id="AVOT02020148">
    <property type="protein sequence ID" value="MBW0508136.1"/>
    <property type="molecule type" value="Genomic_DNA"/>
</dbReference>
<name>A0A9Q3HJV2_9BASI</name>
<dbReference type="Proteomes" id="UP000765509">
    <property type="component" value="Unassembled WGS sequence"/>
</dbReference>
<dbReference type="AlphaFoldDB" id="A0A9Q3HJV2"/>
<sequence>MTFNRFIVTLLSARPQKRELLPKTQLADFPTFFPCGASLFRPWHLTRHLRHIGKISTHYSRSQQQPWNRKPLSIYVTQYFSNWLRWFIPQSEELIENWKKSVLTPNNAAIYNYQQSPAWEALYPTHKKSNNSTTLKLAFSLFTDWFNPLSNKADRKQVSLGVHALNCLNLPPNSRWKVESTFLSGLVPEPAQPNMVTINNILKVFVDEILRLDSGIIIKTPQYPNGHRVVVRLGFLIGDLVANHKVAGFASHSATRFCSWRDCSKADLHQLKIGRLLQKRHVKHHSLAFKKFPNEAEPTRMVKKTGIRCSELNRLAYWDPVGIMHNWFEGMIQNHF</sequence>